<evidence type="ECO:0000313" key="1">
    <source>
        <dbReference type="EMBL" id="KAI0058446.1"/>
    </source>
</evidence>
<reference evidence="1" key="2">
    <citation type="journal article" date="2022" name="New Phytol.">
        <title>Evolutionary transition to the ectomycorrhizal habit in the genomes of a hyperdiverse lineage of mushroom-forming fungi.</title>
        <authorList>
            <person name="Looney B."/>
            <person name="Miyauchi S."/>
            <person name="Morin E."/>
            <person name="Drula E."/>
            <person name="Courty P.E."/>
            <person name="Kohler A."/>
            <person name="Kuo A."/>
            <person name="LaButti K."/>
            <person name="Pangilinan J."/>
            <person name="Lipzen A."/>
            <person name="Riley R."/>
            <person name="Andreopoulos W."/>
            <person name="He G."/>
            <person name="Johnson J."/>
            <person name="Nolan M."/>
            <person name="Tritt A."/>
            <person name="Barry K.W."/>
            <person name="Grigoriev I.V."/>
            <person name="Nagy L.G."/>
            <person name="Hibbett D."/>
            <person name="Henrissat B."/>
            <person name="Matheny P.B."/>
            <person name="Labbe J."/>
            <person name="Martin F.M."/>
        </authorList>
    </citation>
    <scope>NUCLEOTIDE SEQUENCE</scope>
    <source>
        <strain evidence="1">HHB10654</strain>
    </source>
</reference>
<reference evidence="1" key="1">
    <citation type="submission" date="2021-03" db="EMBL/GenBank/DDBJ databases">
        <authorList>
            <consortium name="DOE Joint Genome Institute"/>
            <person name="Ahrendt S."/>
            <person name="Looney B.P."/>
            <person name="Miyauchi S."/>
            <person name="Morin E."/>
            <person name="Drula E."/>
            <person name="Courty P.E."/>
            <person name="Chicoki N."/>
            <person name="Fauchery L."/>
            <person name="Kohler A."/>
            <person name="Kuo A."/>
            <person name="Labutti K."/>
            <person name="Pangilinan J."/>
            <person name="Lipzen A."/>
            <person name="Riley R."/>
            <person name="Andreopoulos W."/>
            <person name="He G."/>
            <person name="Johnson J."/>
            <person name="Barry K.W."/>
            <person name="Grigoriev I.V."/>
            <person name="Nagy L."/>
            <person name="Hibbett D."/>
            <person name="Henrissat B."/>
            <person name="Matheny P.B."/>
            <person name="Labbe J."/>
            <person name="Martin F."/>
        </authorList>
    </citation>
    <scope>NUCLEOTIDE SEQUENCE</scope>
    <source>
        <strain evidence="1">HHB10654</strain>
    </source>
</reference>
<name>A0ACB8SRV3_9AGAM</name>
<organism evidence="1 2">
    <name type="scientific">Artomyces pyxidatus</name>
    <dbReference type="NCBI Taxonomy" id="48021"/>
    <lineage>
        <taxon>Eukaryota</taxon>
        <taxon>Fungi</taxon>
        <taxon>Dikarya</taxon>
        <taxon>Basidiomycota</taxon>
        <taxon>Agaricomycotina</taxon>
        <taxon>Agaricomycetes</taxon>
        <taxon>Russulales</taxon>
        <taxon>Auriscalpiaceae</taxon>
        <taxon>Artomyces</taxon>
    </lineage>
</organism>
<comment type="caution">
    <text evidence="1">The sequence shown here is derived from an EMBL/GenBank/DDBJ whole genome shotgun (WGS) entry which is preliminary data.</text>
</comment>
<keyword evidence="2" id="KW-1185">Reference proteome</keyword>
<gene>
    <name evidence="1" type="ORF">BV25DRAFT_1830106</name>
</gene>
<dbReference type="EMBL" id="MU277235">
    <property type="protein sequence ID" value="KAI0058446.1"/>
    <property type="molecule type" value="Genomic_DNA"/>
</dbReference>
<proteinExistence type="predicted"/>
<dbReference type="Proteomes" id="UP000814140">
    <property type="component" value="Unassembled WGS sequence"/>
</dbReference>
<sequence>MGPLWNTVGVSVLLSSVFNGLHRACYRQRWYGVSRTQSCFTRPVRPKLRVPASIFWNPGRSAPCDRVLPLHDVLGPSNFVFLHIKQSTACFSPSLHRSVRHLASDCAALYRLPPLRLSLRRPRSIGIAESYPLNMSLFAMAYPLPGVFGQHTPAERRDFAYVTQPTGGSGHFTAGRT</sequence>
<accession>A0ACB8SRV3</accession>
<evidence type="ECO:0000313" key="2">
    <source>
        <dbReference type="Proteomes" id="UP000814140"/>
    </source>
</evidence>
<protein>
    <submittedName>
        <fullName evidence="1">Uncharacterized protein</fullName>
    </submittedName>
</protein>